<dbReference type="Proteomes" id="UP000292686">
    <property type="component" value="Unassembled WGS sequence"/>
</dbReference>
<dbReference type="Proteomes" id="UP000581087">
    <property type="component" value="Unassembled WGS sequence"/>
</dbReference>
<dbReference type="OrthoDB" id="7945987at2"/>
<evidence type="ECO:0000313" key="3">
    <source>
        <dbReference type="EMBL" id="RXZ86548.1"/>
    </source>
</evidence>
<feature type="domain" description="HTH arsR-type" evidence="1">
    <location>
        <begin position="19"/>
        <end position="97"/>
    </location>
</feature>
<sequence length="201" mass="22503">MSDNDTPQRTRHERIADLGALKALAHPVRIALYDLLSQYGPATASGLGERIGESSGSTSYHLRQLAAHDLIREVEGRGSARERWWERTPGGLSIVATETRSDPAAMEMTRTVVEHWNANRAELLDEFSRRGPVELDDAWFEASVISTLNFRLTAEQLDEFVAEWQDLADRLYERFHGSDLPGSRPVQVHFNAFPLMGGEAS</sequence>
<dbReference type="InterPro" id="IPR036388">
    <property type="entry name" value="WH-like_DNA-bd_sf"/>
</dbReference>
<comment type="caution">
    <text evidence="3">The sequence shown here is derived from an EMBL/GenBank/DDBJ whole genome shotgun (WGS) entry which is preliminary data.</text>
</comment>
<keyword evidence="2" id="KW-0238">DNA-binding</keyword>
<dbReference type="Pfam" id="PF12840">
    <property type="entry name" value="HTH_20"/>
    <property type="match status" value="1"/>
</dbReference>
<dbReference type="GO" id="GO:0003677">
    <property type="term" value="F:DNA binding"/>
    <property type="evidence" value="ECO:0007669"/>
    <property type="project" value="UniProtKB-KW"/>
</dbReference>
<dbReference type="AlphaFoldDB" id="A0A4Q2M418"/>
<dbReference type="InterPro" id="IPR011991">
    <property type="entry name" value="ArsR-like_HTH"/>
</dbReference>
<dbReference type="CDD" id="cd00090">
    <property type="entry name" value="HTH_ARSR"/>
    <property type="match status" value="1"/>
</dbReference>
<dbReference type="EMBL" id="JACCBI010000001">
    <property type="protein sequence ID" value="NYD66213.1"/>
    <property type="molecule type" value="Genomic_DNA"/>
</dbReference>
<dbReference type="GO" id="GO:0003700">
    <property type="term" value="F:DNA-binding transcription factor activity"/>
    <property type="evidence" value="ECO:0007669"/>
    <property type="project" value="InterPro"/>
</dbReference>
<gene>
    <name evidence="2" type="ORF">BJ972_000732</name>
    <name evidence="3" type="ORF">ESP50_09115</name>
</gene>
<evidence type="ECO:0000313" key="5">
    <source>
        <dbReference type="Proteomes" id="UP000581087"/>
    </source>
</evidence>
<proteinExistence type="predicted"/>
<accession>A0A4Q2M418</accession>
<evidence type="ECO:0000313" key="2">
    <source>
        <dbReference type="EMBL" id="NYD66213.1"/>
    </source>
</evidence>
<evidence type="ECO:0000259" key="1">
    <source>
        <dbReference type="SMART" id="SM00418"/>
    </source>
</evidence>
<evidence type="ECO:0000313" key="4">
    <source>
        <dbReference type="Proteomes" id="UP000292686"/>
    </source>
</evidence>
<dbReference type="EMBL" id="SDPM01000004">
    <property type="protein sequence ID" value="RXZ86548.1"/>
    <property type="molecule type" value="Genomic_DNA"/>
</dbReference>
<dbReference type="SMART" id="SM00418">
    <property type="entry name" value="HTH_ARSR"/>
    <property type="match status" value="1"/>
</dbReference>
<dbReference type="RefSeq" id="WP_129174314.1">
    <property type="nucleotide sequence ID" value="NZ_JACCBI010000001.1"/>
</dbReference>
<reference evidence="3 4" key="1">
    <citation type="submission" date="2019-01" db="EMBL/GenBank/DDBJ databases">
        <title>Agromyces.</title>
        <authorList>
            <person name="Li J."/>
        </authorList>
    </citation>
    <scope>NUCLEOTIDE SEQUENCE [LARGE SCALE GENOMIC DNA]</scope>
    <source>
        <strain evidence="3 4">DSM 23870</strain>
    </source>
</reference>
<reference evidence="2 5" key="2">
    <citation type="submission" date="2020-07" db="EMBL/GenBank/DDBJ databases">
        <title>Sequencing the genomes of 1000 actinobacteria strains.</title>
        <authorList>
            <person name="Klenk H.-P."/>
        </authorList>
    </citation>
    <scope>NUCLEOTIDE SEQUENCE [LARGE SCALE GENOMIC DNA]</scope>
    <source>
        <strain evidence="2 5">DSM 23870</strain>
    </source>
</reference>
<dbReference type="Gene3D" id="1.10.10.10">
    <property type="entry name" value="Winged helix-like DNA-binding domain superfamily/Winged helix DNA-binding domain"/>
    <property type="match status" value="1"/>
</dbReference>
<keyword evidence="4" id="KW-1185">Reference proteome</keyword>
<dbReference type="SUPFAM" id="SSF46785">
    <property type="entry name" value="Winged helix' DNA-binding domain"/>
    <property type="match status" value="1"/>
</dbReference>
<protein>
    <submittedName>
        <fullName evidence="3">ArsR family transcriptional regulator</fullName>
    </submittedName>
    <submittedName>
        <fullName evidence="2">DNA-binding transcriptional ArsR family regulator</fullName>
    </submittedName>
</protein>
<organism evidence="3 4">
    <name type="scientific">Agromyces atrinae</name>
    <dbReference type="NCBI Taxonomy" id="592376"/>
    <lineage>
        <taxon>Bacteria</taxon>
        <taxon>Bacillati</taxon>
        <taxon>Actinomycetota</taxon>
        <taxon>Actinomycetes</taxon>
        <taxon>Micrococcales</taxon>
        <taxon>Microbacteriaceae</taxon>
        <taxon>Agromyces</taxon>
    </lineage>
</organism>
<dbReference type="InterPro" id="IPR036390">
    <property type="entry name" value="WH_DNA-bd_sf"/>
</dbReference>
<dbReference type="InterPro" id="IPR001845">
    <property type="entry name" value="HTH_ArsR_DNA-bd_dom"/>
</dbReference>
<name>A0A4Q2M418_9MICO</name>